<keyword evidence="2" id="KW-1185">Reference proteome</keyword>
<name>A2F952_TRIV3</name>
<evidence type="ECO:0000313" key="1">
    <source>
        <dbReference type="EMBL" id="EAX98580.1"/>
    </source>
</evidence>
<dbReference type="KEGG" id="tva:4756378"/>
<dbReference type="AlphaFoldDB" id="A2F952"/>
<sequence>MMFPLLQLQLASNIIHNDSKDELDQYRRERMNSPPDNKIFNIQNYFCTIPNILTKHNDGKVLTKIEITRKDNEFSLPNVPFGINEIRFFTDRDKLSTLKPGQLGIIDVDSNCKHAYYISYNQDIAGAANPATMNLASGSY</sequence>
<protein>
    <submittedName>
        <fullName evidence="1">Uncharacterized protein</fullName>
    </submittedName>
</protein>
<dbReference type="InParanoid" id="A2F952"/>
<reference evidence="1" key="2">
    <citation type="journal article" date="2007" name="Science">
        <title>Draft genome sequence of the sexually transmitted pathogen Trichomonas vaginalis.</title>
        <authorList>
            <person name="Carlton J.M."/>
            <person name="Hirt R.P."/>
            <person name="Silva J.C."/>
            <person name="Delcher A.L."/>
            <person name="Schatz M."/>
            <person name="Zhao Q."/>
            <person name="Wortman J.R."/>
            <person name="Bidwell S.L."/>
            <person name="Alsmark U.C.M."/>
            <person name="Besteiro S."/>
            <person name="Sicheritz-Ponten T."/>
            <person name="Noel C.J."/>
            <person name="Dacks J.B."/>
            <person name="Foster P.G."/>
            <person name="Simillion C."/>
            <person name="Van de Peer Y."/>
            <person name="Miranda-Saavedra D."/>
            <person name="Barton G.J."/>
            <person name="Westrop G.D."/>
            <person name="Mueller S."/>
            <person name="Dessi D."/>
            <person name="Fiori P.L."/>
            <person name="Ren Q."/>
            <person name="Paulsen I."/>
            <person name="Zhang H."/>
            <person name="Bastida-Corcuera F.D."/>
            <person name="Simoes-Barbosa A."/>
            <person name="Brown M.T."/>
            <person name="Hayes R.D."/>
            <person name="Mukherjee M."/>
            <person name="Okumura C.Y."/>
            <person name="Schneider R."/>
            <person name="Smith A.J."/>
            <person name="Vanacova S."/>
            <person name="Villalvazo M."/>
            <person name="Haas B.J."/>
            <person name="Pertea M."/>
            <person name="Feldblyum T.V."/>
            <person name="Utterback T.R."/>
            <person name="Shu C.L."/>
            <person name="Osoegawa K."/>
            <person name="de Jong P.J."/>
            <person name="Hrdy I."/>
            <person name="Horvathova L."/>
            <person name="Zubacova Z."/>
            <person name="Dolezal P."/>
            <person name="Malik S.B."/>
            <person name="Logsdon J.M. Jr."/>
            <person name="Henze K."/>
            <person name="Gupta A."/>
            <person name="Wang C.C."/>
            <person name="Dunne R.L."/>
            <person name="Upcroft J.A."/>
            <person name="Upcroft P."/>
            <person name="White O."/>
            <person name="Salzberg S.L."/>
            <person name="Tang P."/>
            <person name="Chiu C.-H."/>
            <person name="Lee Y.-S."/>
            <person name="Embley T.M."/>
            <person name="Coombs G.H."/>
            <person name="Mottram J.C."/>
            <person name="Tachezy J."/>
            <person name="Fraser-Liggett C.M."/>
            <person name="Johnson P.J."/>
        </authorList>
    </citation>
    <scope>NUCLEOTIDE SEQUENCE [LARGE SCALE GENOMIC DNA]</scope>
    <source>
        <strain evidence="1">G3</strain>
    </source>
</reference>
<dbReference type="EMBL" id="DS113670">
    <property type="protein sequence ID" value="EAX98580.1"/>
    <property type="molecule type" value="Genomic_DNA"/>
</dbReference>
<organism evidence="1 2">
    <name type="scientific">Trichomonas vaginalis (strain ATCC PRA-98 / G3)</name>
    <dbReference type="NCBI Taxonomy" id="412133"/>
    <lineage>
        <taxon>Eukaryota</taxon>
        <taxon>Metamonada</taxon>
        <taxon>Parabasalia</taxon>
        <taxon>Trichomonadida</taxon>
        <taxon>Trichomonadidae</taxon>
        <taxon>Trichomonas</taxon>
    </lineage>
</organism>
<dbReference type="VEuPathDB" id="TrichDB:TVAG_429340"/>
<accession>A2F952</accession>
<reference evidence="1" key="1">
    <citation type="submission" date="2006-10" db="EMBL/GenBank/DDBJ databases">
        <authorList>
            <person name="Amadeo P."/>
            <person name="Zhao Q."/>
            <person name="Wortman J."/>
            <person name="Fraser-Liggett C."/>
            <person name="Carlton J."/>
        </authorList>
    </citation>
    <scope>NUCLEOTIDE SEQUENCE</scope>
    <source>
        <strain evidence="1">G3</strain>
    </source>
</reference>
<evidence type="ECO:0000313" key="2">
    <source>
        <dbReference type="Proteomes" id="UP000001542"/>
    </source>
</evidence>
<gene>
    <name evidence="1" type="ORF">TVAG_429340</name>
</gene>
<dbReference type="Proteomes" id="UP000001542">
    <property type="component" value="Unassembled WGS sequence"/>
</dbReference>
<dbReference type="RefSeq" id="XP_001311510.1">
    <property type="nucleotide sequence ID" value="XM_001311509.1"/>
</dbReference>
<dbReference type="VEuPathDB" id="TrichDB:TVAGG3_0641740"/>
<proteinExistence type="predicted"/>